<dbReference type="Gene3D" id="3.40.50.2300">
    <property type="match status" value="1"/>
</dbReference>
<name>A0A9Q1DZP3_CONCO</name>
<gene>
    <name evidence="2" type="ORF">COCON_G00036300</name>
</gene>
<dbReference type="AlphaFoldDB" id="A0A9Q1DZP3"/>
<feature type="region of interest" description="Disordered" evidence="1">
    <location>
        <begin position="311"/>
        <end position="333"/>
    </location>
</feature>
<keyword evidence="3" id="KW-1185">Reference proteome</keyword>
<evidence type="ECO:0000313" key="2">
    <source>
        <dbReference type="EMBL" id="KAJ8284780.1"/>
    </source>
</evidence>
<reference evidence="2" key="1">
    <citation type="journal article" date="2023" name="Science">
        <title>Genome structures resolve the early diversification of teleost fishes.</title>
        <authorList>
            <person name="Parey E."/>
            <person name="Louis A."/>
            <person name="Montfort J."/>
            <person name="Bouchez O."/>
            <person name="Roques C."/>
            <person name="Iampietro C."/>
            <person name="Lluch J."/>
            <person name="Castinel A."/>
            <person name="Donnadieu C."/>
            <person name="Desvignes T."/>
            <person name="Floi Bucao C."/>
            <person name="Jouanno E."/>
            <person name="Wen M."/>
            <person name="Mejri S."/>
            <person name="Dirks R."/>
            <person name="Jansen H."/>
            <person name="Henkel C."/>
            <person name="Chen W.J."/>
            <person name="Zahm M."/>
            <person name="Cabau C."/>
            <person name="Klopp C."/>
            <person name="Thompson A.W."/>
            <person name="Robinson-Rechavi M."/>
            <person name="Braasch I."/>
            <person name="Lecointre G."/>
            <person name="Bobe J."/>
            <person name="Postlethwait J.H."/>
            <person name="Berthelot C."/>
            <person name="Roest Crollius H."/>
            <person name="Guiguen Y."/>
        </authorList>
    </citation>
    <scope>NUCLEOTIDE SEQUENCE</scope>
    <source>
        <strain evidence="2">Concon-B</strain>
    </source>
</reference>
<dbReference type="EMBL" id="JAFJMO010000002">
    <property type="protein sequence ID" value="KAJ8284780.1"/>
    <property type="molecule type" value="Genomic_DNA"/>
</dbReference>
<proteinExistence type="predicted"/>
<dbReference type="Proteomes" id="UP001152803">
    <property type="component" value="Unassembled WGS sequence"/>
</dbReference>
<comment type="caution">
    <text evidence="2">The sequence shown here is derived from an EMBL/GenBank/DDBJ whole genome shotgun (WGS) entry which is preliminary data.</text>
</comment>
<evidence type="ECO:0000256" key="1">
    <source>
        <dbReference type="SAM" id="MobiDB-lite"/>
    </source>
</evidence>
<evidence type="ECO:0000313" key="3">
    <source>
        <dbReference type="Proteomes" id="UP001152803"/>
    </source>
</evidence>
<sequence>MRRGNGLDEPGGALAGLKNGLITEVPQVTGFNNIARPPTSRPIGLLVSEAAFCHRAGAEVSTCPDRHIRGLQSFLDQTSRQGLDVSLQRVDRNISQVFSSLFSTMRTEELNRYRDTLRRAILLLSPRGAQVFIHQSPGRGRWGGVEGRMLLASVKNDTAVLLRLSAVTDRRAKRSASGSPRRRRGGKREISAFPKHLPPPPVEPPSSRTAGGGARSLTLADRWRTARPRFRDALAFSRDAGERLPIVPRLSTFTVRGSSVSGEGSHRQPFLAQCPGTAAVYGRWAGTRACFGGKADLYARSGIKEQALSSGQQWGPAFGNRSLNPSEPPRLNSRAPVSILLHMGR</sequence>
<protein>
    <submittedName>
        <fullName evidence="2">Uncharacterized protein</fullName>
    </submittedName>
</protein>
<feature type="region of interest" description="Disordered" evidence="1">
    <location>
        <begin position="171"/>
        <end position="218"/>
    </location>
</feature>
<organism evidence="2 3">
    <name type="scientific">Conger conger</name>
    <name type="common">Conger eel</name>
    <name type="synonym">Muraena conger</name>
    <dbReference type="NCBI Taxonomy" id="82655"/>
    <lineage>
        <taxon>Eukaryota</taxon>
        <taxon>Metazoa</taxon>
        <taxon>Chordata</taxon>
        <taxon>Craniata</taxon>
        <taxon>Vertebrata</taxon>
        <taxon>Euteleostomi</taxon>
        <taxon>Actinopterygii</taxon>
        <taxon>Neopterygii</taxon>
        <taxon>Teleostei</taxon>
        <taxon>Anguilliformes</taxon>
        <taxon>Congridae</taxon>
        <taxon>Conger</taxon>
    </lineage>
</organism>
<accession>A0A9Q1DZP3</accession>